<feature type="compositionally biased region" description="Basic and acidic residues" evidence="1">
    <location>
        <begin position="585"/>
        <end position="597"/>
    </location>
</feature>
<feature type="compositionally biased region" description="Polar residues" evidence="1">
    <location>
        <begin position="168"/>
        <end position="180"/>
    </location>
</feature>
<feature type="compositionally biased region" description="Polar residues" evidence="1">
    <location>
        <begin position="386"/>
        <end position="397"/>
    </location>
</feature>
<protein>
    <submittedName>
        <fullName evidence="2">Uncharacterized protein</fullName>
    </submittedName>
</protein>
<dbReference type="OrthoDB" id="7696562at2759"/>
<dbReference type="EMBL" id="JACMRX010000006">
    <property type="protein sequence ID" value="KAF7987533.1"/>
    <property type="molecule type" value="Genomic_DNA"/>
</dbReference>
<dbReference type="AlphaFoldDB" id="A0A834XJW7"/>
<organism evidence="2 3">
    <name type="scientific">Aphidius gifuensis</name>
    <name type="common">Parasitoid wasp</name>
    <dbReference type="NCBI Taxonomy" id="684658"/>
    <lineage>
        <taxon>Eukaryota</taxon>
        <taxon>Metazoa</taxon>
        <taxon>Ecdysozoa</taxon>
        <taxon>Arthropoda</taxon>
        <taxon>Hexapoda</taxon>
        <taxon>Insecta</taxon>
        <taxon>Pterygota</taxon>
        <taxon>Neoptera</taxon>
        <taxon>Endopterygota</taxon>
        <taxon>Hymenoptera</taxon>
        <taxon>Apocrita</taxon>
        <taxon>Ichneumonoidea</taxon>
        <taxon>Braconidae</taxon>
        <taxon>Aphidiinae</taxon>
        <taxon>Aphidius</taxon>
    </lineage>
</organism>
<comment type="caution">
    <text evidence="2">The sequence shown here is derived from an EMBL/GenBank/DDBJ whole genome shotgun (WGS) entry which is preliminary data.</text>
</comment>
<reference evidence="2 3" key="1">
    <citation type="submission" date="2020-08" db="EMBL/GenBank/DDBJ databases">
        <title>Aphidius gifuensis genome sequencing and assembly.</title>
        <authorList>
            <person name="Du Z."/>
        </authorList>
    </citation>
    <scope>NUCLEOTIDE SEQUENCE [LARGE SCALE GENOMIC DNA]</scope>
    <source>
        <strain evidence="2">YNYX2018</strain>
        <tissue evidence="2">Adults</tissue>
    </source>
</reference>
<feature type="compositionally biased region" description="Acidic residues" evidence="1">
    <location>
        <begin position="189"/>
        <end position="198"/>
    </location>
</feature>
<name>A0A834XJW7_APHGI</name>
<feature type="compositionally biased region" description="Low complexity" evidence="1">
    <location>
        <begin position="375"/>
        <end position="385"/>
    </location>
</feature>
<sequence>MDHSHRRGQNNTDTINAKGDTSCIDLSSSSSSSDDDADVCILGEVSSRRDDTGSSTQNEREYHVMGCSYRHTNTCLCKDIINLEKRKAKLSTMSFRDNNNSVSSSAHSSILAGRFYDIQSRSSSETSYYSAQTNNNVNDKQITSETSSLSSNYSTDKWNKNIETSVELTETSNKDLSNQDTSKDKNTGEDDDDDDADDDVTRVENNNSITSVEIQEPIVNENIVLDKNDNEQPVKMNSSFLKKLIKVIDSPVEEDSIKPTEFFSRLSQSYIGNTDNFKRKLMTIMEENSMSQNCTLSDDNLTKKYVDICQYIQDESMPSLMFGSSLLNATNNRTSEVHLSPKSSPVKKLITNNNKKNINSSPLYKTALSNNATPNKKYQNKQQQQFASPNSPSSPNTLCGDSFIRLEKYCEQISTPTSGKKNNLRRSFSVPDFAVWTAKEEFLKKCKDQEKSLDDTIPAVKLSDDVTSSSYETFESHSRRDIDYHTMDTSILDDEDDLTKTIMIEVAKKRKRCYETEKTIREIDAASNASSETSTTFESDKILEMFELIKKSEDYYNYLTEHKDTIRAVTKRLSFDSGVDLSAKTPEHKSPRKKIIENTKLTQLKPTKAVAPRAKSPGRLTDEKIIKKPNNNNIKTPGQKLQASTPHSAKKIGSLTNLYPSSSSSSSSSTKSLASSKLNVNYHQTPTRSMTKLPQSVSPSLKQQETPKLLSSQLSSTRKSPAAAKQTTPMSYITSTIKLTPTTPRKNDPIISQSPRQVSSYNKTPVTTDAKRRFFITPNKGNPSPSPLNKIKVNKPKNYFTGLDDAYGYKTVKSPVAEYIRGTDTQLVQNVRAKRNSFLLTPKLNTADTQNEDLKFKLNKNDDSPVGFNHILSPVLQHQAKMMLAENEENVPIDFHLPQTNYKMPDEIHEIIGSPSKIRGARSRLLQEVNERKIVTRHEGRVATSFIDSLDDDMADMSIHVTNHANKTNYTGYLRRVKD</sequence>
<keyword evidence="3" id="KW-1185">Reference proteome</keyword>
<gene>
    <name evidence="2" type="ORF">HCN44_003295</name>
</gene>
<accession>A0A834XJW7</accession>
<dbReference type="Proteomes" id="UP000639338">
    <property type="component" value="Unassembled WGS sequence"/>
</dbReference>
<feature type="compositionally biased region" description="Polar residues" evidence="1">
    <location>
        <begin position="203"/>
        <end position="213"/>
    </location>
</feature>
<evidence type="ECO:0000313" key="2">
    <source>
        <dbReference type="EMBL" id="KAF7987533.1"/>
    </source>
</evidence>
<proteinExistence type="predicted"/>
<feature type="compositionally biased region" description="Low complexity" evidence="1">
    <location>
        <begin position="661"/>
        <end position="676"/>
    </location>
</feature>
<feature type="region of interest" description="Disordered" evidence="1">
    <location>
        <begin position="581"/>
        <end position="764"/>
    </location>
</feature>
<evidence type="ECO:0000256" key="1">
    <source>
        <dbReference type="SAM" id="MobiDB-lite"/>
    </source>
</evidence>
<evidence type="ECO:0000313" key="3">
    <source>
        <dbReference type="Proteomes" id="UP000639338"/>
    </source>
</evidence>
<feature type="compositionally biased region" description="Polar residues" evidence="1">
    <location>
        <begin position="677"/>
        <end position="764"/>
    </location>
</feature>
<feature type="region of interest" description="Disordered" evidence="1">
    <location>
        <begin position="168"/>
        <end position="214"/>
    </location>
</feature>
<feature type="region of interest" description="Disordered" evidence="1">
    <location>
        <begin position="369"/>
        <end position="397"/>
    </location>
</feature>